<dbReference type="PANTHER" id="PTHR38425">
    <property type="entry name" value="LONG CHRONOLOGICAL LIFESPAN PROTEIN 2"/>
    <property type="match status" value="1"/>
</dbReference>
<evidence type="ECO:0000256" key="4">
    <source>
        <dbReference type="SAM" id="Phobius"/>
    </source>
</evidence>
<dbReference type="EMBL" id="AMKT01000041">
    <property type="protein sequence ID" value="OXG22049.1"/>
    <property type="molecule type" value="Genomic_DNA"/>
</dbReference>
<keyword evidence="3" id="KW-0732">Signal</keyword>
<dbReference type="InterPro" id="IPR034543">
    <property type="entry name" value="LCL2"/>
</dbReference>
<dbReference type="Proteomes" id="UP000199727">
    <property type="component" value="Unassembled WGS sequence"/>
</dbReference>
<name>A0A854QF86_CRYNE</name>
<sequence length="221" mass="24964">MKEKASHTFFQHQANRHDINIIFMTTAGIHNPGYSASTKINKLNNERRGRRRENALERGADRTCDRTKPVDLLLNRPLLLKRPSDCIKRNRIQTTGVTMNLVLLAIFFFPLAFAQFGHFFQQGFPFGGGFQQQQQQQEQHAPGRQHKGWTESERVHCRAGYVCPASLACVPTPADCPCPYPEDIKCVVSDNRPRDEGEGPPFVCVRGDIGCAQVLEFSKPI</sequence>
<reference evidence="5 6" key="1">
    <citation type="submission" date="2017-06" db="EMBL/GenBank/DDBJ databases">
        <title>Global population genomics of the pathogenic fungus Cryptococcus neoformans var. grubii.</title>
        <authorList>
            <person name="Cuomo C."/>
            <person name="Litvintseva A."/>
            <person name="Chen Y."/>
            <person name="Young S."/>
            <person name="Zeng Q."/>
            <person name="Chapman S."/>
            <person name="Gujja S."/>
            <person name="Saif S."/>
            <person name="Birren B."/>
        </authorList>
    </citation>
    <scope>NUCLEOTIDE SEQUENCE [LARGE SCALE GENOMIC DNA]</scope>
    <source>
        <strain evidence="5 6">Tu259-1</strain>
    </source>
</reference>
<evidence type="ECO:0000256" key="2">
    <source>
        <dbReference type="ARBA" id="ARBA00018534"/>
    </source>
</evidence>
<comment type="caution">
    <text evidence="5">The sequence shown here is derived from an EMBL/GenBank/DDBJ whole genome shotgun (WGS) entry which is preliminary data.</text>
</comment>
<dbReference type="GO" id="GO:0036503">
    <property type="term" value="P:ERAD pathway"/>
    <property type="evidence" value="ECO:0007669"/>
    <property type="project" value="TreeGrafter"/>
</dbReference>
<evidence type="ECO:0000256" key="1">
    <source>
        <dbReference type="ARBA" id="ARBA00010545"/>
    </source>
</evidence>
<keyword evidence="4" id="KW-0472">Membrane</keyword>
<dbReference type="PANTHER" id="PTHR38425:SF1">
    <property type="entry name" value="LONG CHRONOLOGICAL LIFESPAN PROTEIN 2"/>
    <property type="match status" value="1"/>
</dbReference>
<dbReference type="AlphaFoldDB" id="A0A854QF86"/>
<dbReference type="OrthoDB" id="2234316at2759"/>
<comment type="similarity">
    <text evidence="1">Belongs to the LCL2 family.</text>
</comment>
<feature type="transmembrane region" description="Helical" evidence="4">
    <location>
        <begin position="97"/>
        <end position="116"/>
    </location>
</feature>
<proteinExistence type="inferred from homology"/>
<keyword evidence="4" id="KW-0812">Transmembrane</keyword>
<organism evidence="5 6">
    <name type="scientific">Cryptococcus neoformans Tu259-1</name>
    <dbReference type="NCBI Taxonomy" id="1230072"/>
    <lineage>
        <taxon>Eukaryota</taxon>
        <taxon>Fungi</taxon>
        <taxon>Dikarya</taxon>
        <taxon>Basidiomycota</taxon>
        <taxon>Agaricomycotina</taxon>
        <taxon>Tremellomycetes</taxon>
        <taxon>Tremellales</taxon>
        <taxon>Cryptococcaceae</taxon>
        <taxon>Cryptococcus</taxon>
        <taxon>Cryptococcus neoformans species complex</taxon>
    </lineage>
</organism>
<protein>
    <recommendedName>
        <fullName evidence="2">Long chronological lifespan protein 2</fullName>
    </recommendedName>
</protein>
<evidence type="ECO:0000256" key="3">
    <source>
        <dbReference type="ARBA" id="ARBA00022729"/>
    </source>
</evidence>
<evidence type="ECO:0000313" key="6">
    <source>
        <dbReference type="Proteomes" id="UP000199727"/>
    </source>
</evidence>
<keyword evidence="4" id="KW-1133">Transmembrane helix</keyword>
<gene>
    <name evidence="5" type="ORF">C361_03477</name>
</gene>
<evidence type="ECO:0000313" key="5">
    <source>
        <dbReference type="EMBL" id="OXG22049.1"/>
    </source>
</evidence>
<accession>A0A854QF86</accession>